<dbReference type="Proteomes" id="UP000239833">
    <property type="component" value="Chromosome"/>
</dbReference>
<organism evidence="1 2">
    <name type="scientific">Paenibacillus larvae subsp. larvae</name>
    <dbReference type="NCBI Taxonomy" id="147375"/>
    <lineage>
        <taxon>Bacteria</taxon>
        <taxon>Bacillati</taxon>
        <taxon>Bacillota</taxon>
        <taxon>Bacilli</taxon>
        <taxon>Bacillales</taxon>
        <taxon>Paenibacillaceae</taxon>
        <taxon>Paenibacillus</taxon>
    </lineage>
</organism>
<sequence>MSTYAYAILQSRQGLQFVQMPDTHLYQLTALHQRLHKELDKLTACELPDLPVVLAECRSLELISAEHNIHQGLEYINQLKQSFASIPEKSYPLISLLTEIRALQAQLEQWYEEEDDME</sequence>
<reference evidence="2" key="1">
    <citation type="submission" date="2017-02" db="EMBL/GenBank/DDBJ databases">
        <title>Delineation of Paenibacillus larvae strains originating from foulbrood outbreaks.</title>
        <authorList>
            <person name="Beims H."/>
            <person name="Bunk B."/>
            <person name="Sproeer C."/>
            <person name="Mohr K.I."/>
            <person name="Pradella S."/>
            <person name="Guenther G."/>
            <person name="Rohde M."/>
            <person name="von der Ohe W."/>
            <person name="Steinert M."/>
        </authorList>
    </citation>
    <scope>NUCLEOTIDE SEQUENCE [LARGE SCALE GENOMIC DNA]</scope>
    <source>
        <strain evidence="2">Eric_III</strain>
    </source>
</reference>
<gene>
    <name evidence="1" type="ORF">ERICIII_00513</name>
</gene>
<dbReference type="EMBL" id="CP019655">
    <property type="protein sequence ID" value="AVF24746.1"/>
    <property type="molecule type" value="Genomic_DNA"/>
</dbReference>
<evidence type="ECO:0000313" key="2">
    <source>
        <dbReference type="Proteomes" id="UP000239833"/>
    </source>
</evidence>
<name>A0A2L1U9B6_9BACL</name>
<protein>
    <recommendedName>
        <fullName evidence="3">Hydrolase/acyltransferase</fullName>
    </recommendedName>
</protein>
<evidence type="ECO:0000313" key="1">
    <source>
        <dbReference type="EMBL" id="AVF24746.1"/>
    </source>
</evidence>
<evidence type="ECO:0008006" key="3">
    <source>
        <dbReference type="Google" id="ProtNLM"/>
    </source>
</evidence>
<proteinExistence type="predicted"/>
<accession>A0A2L1U9B6</accession>
<dbReference type="AlphaFoldDB" id="A0A2L1U9B6"/>
<dbReference type="RefSeq" id="WP_077996657.1">
    <property type="nucleotide sequence ID" value="NZ_CP019655.1"/>
</dbReference>
<dbReference type="GeneID" id="64217359"/>